<sequence>MRDRGDHDREDEPELSPRRHANTVRGQSPRAQEPASTRRVGAQRPTSTLTPVLCTGEDASEKEPPSTRDPGAARSFVGRRGVPGPSGPGEGCGPTINRSGWA</sequence>
<organism evidence="2 3">
    <name type="scientific">Kocuria turfanensis</name>
    <dbReference type="NCBI Taxonomy" id="388357"/>
    <lineage>
        <taxon>Bacteria</taxon>
        <taxon>Bacillati</taxon>
        <taxon>Actinomycetota</taxon>
        <taxon>Actinomycetes</taxon>
        <taxon>Micrococcales</taxon>
        <taxon>Micrococcaceae</taxon>
        <taxon>Kocuria</taxon>
    </lineage>
</organism>
<reference evidence="2 3" key="1">
    <citation type="submission" date="2019-07" db="EMBL/GenBank/DDBJ databases">
        <title>Whole genome shotgun sequence of Kocuria turfanensis NBRC 107627.</title>
        <authorList>
            <person name="Hosoyama A."/>
            <person name="Uohara A."/>
            <person name="Ohji S."/>
            <person name="Ichikawa N."/>
        </authorList>
    </citation>
    <scope>NUCLEOTIDE SEQUENCE [LARGE SCALE GENOMIC DNA]</scope>
    <source>
        <strain evidence="2 3">NBRC 107627</strain>
    </source>
</reference>
<evidence type="ECO:0000313" key="2">
    <source>
        <dbReference type="EMBL" id="GEO97374.1"/>
    </source>
</evidence>
<evidence type="ECO:0000313" key="3">
    <source>
        <dbReference type="Proteomes" id="UP000321103"/>
    </source>
</evidence>
<name>A0A512II40_9MICC</name>
<dbReference type="Proteomes" id="UP000321103">
    <property type="component" value="Unassembled WGS sequence"/>
</dbReference>
<feature type="compositionally biased region" description="Basic and acidic residues" evidence="1">
    <location>
        <begin position="1"/>
        <end position="10"/>
    </location>
</feature>
<comment type="caution">
    <text evidence="2">The sequence shown here is derived from an EMBL/GenBank/DDBJ whole genome shotgun (WGS) entry which is preliminary data.</text>
</comment>
<keyword evidence="3" id="KW-1185">Reference proteome</keyword>
<accession>A0A512II40</accession>
<evidence type="ECO:0000256" key="1">
    <source>
        <dbReference type="SAM" id="MobiDB-lite"/>
    </source>
</evidence>
<proteinExistence type="predicted"/>
<gene>
    <name evidence="2" type="ORF">KTU01_34970</name>
</gene>
<dbReference type="AlphaFoldDB" id="A0A512II40"/>
<feature type="region of interest" description="Disordered" evidence="1">
    <location>
        <begin position="1"/>
        <end position="102"/>
    </location>
</feature>
<dbReference type="EMBL" id="BJZS01000122">
    <property type="protein sequence ID" value="GEO97374.1"/>
    <property type="molecule type" value="Genomic_DNA"/>
</dbReference>
<protein>
    <submittedName>
        <fullName evidence="2">Uncharacterized protein</fullName>
    </submittedName>
</protein>